<reference evidence="1" key="1">
    <citation type="journal article" date="2014" name="Front. Microbiol.">
        <title>High frequency of phylogenetically diverse reductive dehalogenase-homologous genes in deep subseafloor sedimentary metagenomes.</title>
        <authorList>
            <person name="Kawai M."/>
            <person name="Futagami T."/>
            <person name="Toyoda A."/>
            <person name="Takaki Y."/>
            <person name="Nishi S."/>
            <person name="Hori S."/>
            <person name="Arai W."/>
            <person name="Tsubouchi T."/>
            <person name="Morono Y."/>
            <person name="Uchiyama I."/>
            <person name="Ito T."/>
            <person name="Fujiyama A."/>
            <person name="Inagaki F."/>
            <person name="Takami H."/>
        </authorList>
    </citation>
    <scope>NUCLEOTIDE SEQUENCE</scope>
    <source>
        <strain evidence="1">Expedition CK06-06</strain>
    </source>
</reference>
<name>X1SQL3_9ZZZZ</name>
<sequence length="77" mass="9577">MSWYQPLLDALWNHMLNEHKDISESDNATEYRFTEEYIHYETYRHGEPYHFPCPWADCKWHRTYSVNFDLMTKVEEE</sequence>
<gene>
    <name evidence="1" type="ORF">S12H4_34988</name>
</gene>
<organism evidence="1">
    <name type="scientific">marine sediment metagenome</name>
    <dbReference type="NCBI Taxonomy" id="412755"/>
    <lineage>
        <taxon>unclassified sequences</taxon>
        <taxon>metagenomes</taxon>
        <taxon>ecological metagenomes</taxon>
    </lineage>
</organism>
<proteinExistence type="predicted"/>
<comment type="caution">
    <text evidence="1">The sequence shown here is derived from an EMBL/GenBank/DDBJ whole genome shotgun (WGS) entry which is preliminary data.</text>
</comment>
<accession>X1SQL3</accession>
<dbReference type="EMBL" id="BARW01020745">
    <property type="protein sequence ID" value="GAI95228.1"/>
    <property type="molecule type" value="Genomic_DNA"/>
</dbReference>
<dbReference type="AlphaFoldDB" id="X1SQL3"/>
<protein>
    <submittedName>
        <fullName evidence="1">Uncharacterized protein</fullName>
    </submittedName>
</protein>
<evidence type="ECO:0000313" key="1">
    <source>
        <dbReference type="EMBL" id="GAI95228.1"/>
    </source>
</evidence>